<accession>A0A8G1W393</accession>
<evidence type="ECO:0000259" key="1">
    <source>
        <dbReference type="SMART" id="SM00256"/>
    </source>
</evidence>
<organism evidence="2 3">
    <name type="scientific">Aspergillus fijiensis CBS 313.89</name>
    <dbReference type="NCBI Taxonomy" id="1448319"/>
    <lineage>
        <taxon>Eukaryota</taxon>
        <taxon>Fungi</taxon>
        <taxon>Dikarya</taxon>
        <taxon>Ascomycota</taxon>
        <taxon>Pezizomycotina</taxon>
        <taxon>Eurotiomycetes</taxon>
        <taxon>Eurotiomycetidae</taxon>
        <taxon>Eurotiales</taxon>
        <taxon>Aspergillaceae</taxon>
        <taxon>Aspergillus</taxon>
    </lineage>
</organism>
<protein>
    <recommendedName>
        <fullName evidence="1">F-box domain-containing protein</fullName>
    </recommendedName>
</protein>
<dbReference type="RefSeq" id="XP_040805311.1">
    <property type="nucleotide sequence ID" value="XM_040940602.1"/>
</dbReference>
<reference evidence="2 3" key="1">
    <citation type="submission" date="2018-02" db="EMBL/GenBank/DDBJ databases">
        <title>The genomes of Aspergillus section Nigri reveals drivers in fungal speciation.</title>
        <authorList>
            <consortium name="DOE Joint Genome Institute"/>
            <person name="Vesth T.C."/>
            <person name="Nybo J."/>
            <person name="Theobald S."/>
            <person name="Brandl J."/>
            <person name="Frisvad J.C."/>
            <person name="Nielsen K.F."/>
            <person name="Lyhne E.K."/>
            <person name="Kogle M.E."/>
            <person name="Kuo A."/>
            <person name="Riley R."/>
            <person name="Clum A."/>
            <person name="Nolan M."/>
            <person name="Lipzen A."/>
            <person name="Salamov A."/>
            <person name="Henrissat B."/>
            <person name="Wiebenga A."/>
            <person name="De vries R.P."/>
            <person name="Grigoriev I.V."/>
            <person name="Mortensen U.H."/>
            <person name="Andersen M.R."/>
            <person name="Baker S.E."/>
        </authorList>
    </citation>
    <scope>NUCLEOTIDE SEQUENCE [LARGE SCALE GENOMIC DNA]</scope>
    <source>
        <strain evidence="2 3">CBS 313.89</strain>
    </source>
</reference>
<dbReference type="SUPFAM" id="SSF81383">
    <property type="entry name" value="F-box domain"/>
    <property type="match status" value="1"/>
</dbReference>
<sequence>IPEILEMILLGLDMKTLLLSTRVCRAWNALIRSSPSIQKALFFRPADPVPSQARAKNPLVEEKVWHDFLHPRLFSRLAGAAYFSAFPLIESEEIDKAYLRPEASWRRMLLEQPP</sequence>
<evidence type="ECO:0000313" key="3">
    <source>
        <dbReference type="Proteomes" id="UP000249789"/>
    </source>
</evidence>
<dbReference type="OrthoDB" id="3800738at2759"/>
<dbReference type="Proteomes" id="UP000249789">
    <property type="component" value="Unassembled WGS sequence"/>
</dbReference>
<feature type="domain" description="F-box" evidence="1">
    <location>
        <begin position="1"/>
        <end position="40"/>
    </location>
</feature>
<dbReference type="GeneID" id="63857935"/>
<dbReference type="InterPro" id="IPR001810">
    <property type="entry name" value="F-box_dom"/>
</dbReference>
<dbReference type="VEuPathDB" id="FungiDB:BO72DRAFT_340387"/>
<name>A0A8G1W393_9EURO</name>
<dbReference type="AlphaFoldDB" id="A0A8G1W393"/>
<dbReference type="SMART" id="SM00256">
    <property type="entry name" value="FBOX"/>
    <property type="match status" value="1"/>
</dbReference>
<dbReference type="Pfam" id="PF12937">
    <property type="entry name" value="F-box-like"/>
    <property type="match status" value="1"/>
</dbReference>
<dbReference type="InterPro" id="IPR036047">
    <property type="entry name" value="F-box-like_dom_sf"/>
</dbReference>
<keyword evidence="3" id="KW-1185">Reference proteome</keyword>
<feature type="non-terminal residue" evidence="2">
    <location>
        <position position="1"/>
    </location>
</feature>
<dbReference type="Gene3D" id="1.20.1280.50">
    <property type="match status" value="1"/>
</dbReference>
<dbReference type="EMBL" id="KZ824626">
    <property type="protein sequence ID" value="RAK81301.1"/>
    <property type="molecule type" value="Genomic_DNA"/>
</dbReference>
<evidence type="ECO:0000313" key="2">
    <source>
        <dbReference type="EMBL" id="RAK81301.1"/>
    </source>
</evidence>
<proteinExistence type="predicted"/>
<gene>
    <name evidence="2" type="ORF">BO72DRAFT_340387</name>
</gene>
<feature type="non-terminal residue" evidence="2">
    <location>
        <position position="114"/>
    </location>
</feature>